<dbReference type="PANTHER" id="PTHR12154:SF4">
    <property type="entry name" value="UDP-N-ACETYLGLUCOSAMINE TRANSFERASE SUBUNIT ALG14 HOMOLOG"/>
    <property type="match status" value="1"/>
</dbReference>
<dbReference type="GO" id="GO:0004577">
    <property type="term" value="F:N-acetylglucosaminyldiphosphodolichol N-acetylglucosaminyltransferase activity"/>
    <property type="evidence" value="ECO:0007669"/>
    <property type="project" value="TreeGrafter"/>
</dbReference>
<accession>A0A015MSU0</accession>
<keyword evidence="8" id="KW-1133">Transmembrane helix</keyword>
<gene>
    <name evidence="11" type="primary">ALG14</name>
    <name evidence="12" type="ORF">RirG_092840</name>
</gene>
<evidence type="ECO:0000256" key="11">
    <source>
        <dbReference type="RuleBase" id="RU362127"/>
    </source>
</evidence>
<dbReference type="InterPro" id="IPR013969">
    <property type="entry name" value="Oligosacch_biosynth_Alg14"/>
</dbReference>
<proteinExistence type="inferred from homology"/>
<evidence type="ECO:0000313" key="13">
    <source>
        <dbReference type="Proteomes" id="UP000022910"/>
    </source>
</evidence>
<keyword evidence="9" id="KW-0472">Membrane</keyword>
<dbReference type="GO" id="GO:0031965">
    <property type="term" value="C:nuclear membrane"/>
    <property type="evidence" value="ECO:0007669"/>
    <property type="project" value="UniProtKB-SubCell"/>
</dbReference>
<evidence type="ECO:0000256" key="3">
    <source>
        <dbReference type="ARBA" id="ARBA00009731"/>
    </source>
</evidence>
<keyword evidence="6" id="KW-0812">Transmembrane</keyword>
<keyword evidence="7 11" id="KW-0256">Endoplasmic reticulum</keyword>
<name>A0A015MSU0_RHIIW</name>
<evidence type="ECO:0000256" key="2">
    <source>
        <dbReference type="ARBA" id="ARBA00004590"/>
    </source>
</evidence>
<comment type="subunit">
    <text evidence="4 11">Heterodimer with ALG13 to form a functional enzyme.</text>
</comment>
<dbReference type="Gene3D" id="3.40.50.2000">
    <property type="entry name" value="Glycogen Phosphorylase B"/>
    <property type="match status" value="1"/>
</dbReference>
<evidence type="ECO:0000256" key="9">
    <source>
        <dbReference type="ARBA" id="ARBA00023136"/>
    </source>
</evidence>
<dbReference type="OrthoDB" id="17098at2759"/>
<comment type="caution">
    <text evidence="12">The sequence shown here is derived from an EMBL/GenBank/DDBJ whole genome shotgun (WGS) entry which is preliminary data.</text>
</comment>
<comment type="function">
    <text evidence="11">Involved in protein N-glycosylation. Essential for the second step of the dolichol-linked oligosaccharide pathway. Anchors the catalytic subunit ALG13 to the ER.</text>
</comment>
<reference evidence="12 13" key="1">
    <citation type="submission" date="2014-02" db="EMBL/GenBank/DDBJ databases">
        <title>Single nucleus genome sequencing reveals high similarity among nuclei of an endomycorrhizal fungus.</title>
        <authorList>
            <person name="Lin K."/>
            <person name="Geurts R."/>
            <person name="Zhang Z."/>
            <person name="Limpens E."/>
            <person name="Saunders D.G."/>
            <person name="Mu D."/>
            <person name="Pang E."/>
            <person name="Cao H."/>
            <person name="Cha H."/>
            <person name="Lin T."/>
            <person name="Zhou Q."/>
            <person name="Shang Y."/>
            <person name="Li Y."/>
            <person name="Ivanov S."/>
            <person name="Sharma T."/>
            <person name="Velzen R.V."/>
            <person name="Ruijter N.D."/>
            <person name="Aanen D.K."/>
            <person name="Win J."/>
            <person name="Kamoun S."/>
            <person name="Bisseling T."/>
            <person name="Huang S."/>
        </authorList>
    </citation>
    <scope>NUCLEOTIDE SEQUENCE [LARGE SCALE GENOMIC DNA]</scope>
    <source>
        <strain evidence="13">DAOM197198w</strain>
    </source>
</reference>
<dbReference type="PANTHER" id="PTHR12154">
    <property type="entry name" value="GLYCOSYL TRANSFERASE-RELATED"/>
    <property type="match status" value="1"/>
</dbReference>
<evidence type="ECO:0000256" key="5">
    <source>
        <dbReference type="ARBA" id="ARBA00017467"/>
    </source>
</evidence>
<dbReference type="Proteomes" id="UP000022910">
    <property type="component" value="Unassembled WGS sequence"/>
</dbReference>
<dbReference type="HOGENOM" id="CLU_064541_2_0_1"/>
<evidence type="ECO:0000256" key="7">
    <source>
        <dbReference type="ARBA" id="ARBA00022824"/>
    </source>
</evidence>
<dbReference type="AlphaFoldDB" id="A0A015MSU0"/>
<comment type="subcellular location">
    <subcellularLocation>
        <location evidence="1 11">Endoplasmic reticulum membrane</location>
        <topology evidence="1 11">Single-pass membrane protein</topology>
    </subcellularLocation>
    <subcellularLocation>
        <location evidence="2">Nucleus membrane</location>
        <topology evidence="2">Single-pass membrane protein</topology>
    </subcellularLocation>
</comment>
<organism evidence="12 13">
    <name type="scientific">Rhizophagus irregularis (strain DAOM 197198w)</name>
    <name type="common">Glomus intraradices</name>
    <dbReference type="NCBI Taxonomy" id="1432141"/>
    <lineage>
        <taxon>Eukaryota</taxon>
        <taxon>Fungi</taxon>
        <taxon>Fungi incertae sedis</taxon>
        <taxon>Mucoromycota</taxon>
        <taxon>Glomeromycotina</taxon>
        <taxon>Glomeromycetes</taxon>
        <taxon>Glomerales</taxon>
        <taxon>Glomeraceae</taxon>
        <taxon>Rhizophagus</taxon>
    </lineage>
</organism>
<evidence type="ECO:0000256" key="8">
    <source>
        <dbReference type="ARBA" id="ARBA00022989"/>
    </source>
</evidence>
<dbReference type="Pfam" id="PF08660">
    <property type="entry name" value="Alg14"/>
    <property type="match status" value="1"/>
</dbReference>
<dbReference type="GO" id="GO:0043541">
    <property type="term" value="C:UDP-N-acetylglucosamine transferase complex"/>
    <property type="evidence" value="ECO:0007669"/>
    <property type="project" value="TreeGrafter"/>
</dbReference>
<dbReference type="EMBL" id="JEMT01016778">
    <property type="protein sequence ID" value="EXX69813.1"/>
    <property type="molecule type" value="Genomic_DNA"/>
</dbReference>
<protein>
    <recommendedName>
        <fullName evidence="5 11">UDP-N-acetylglucosamine transferase subunit ALG14</fullName>
    </recommendedName>
    <alternativeName>
        <fullName evidence="10 11">Asparagine-linked glycosylation protein 14</fullName>
    </alternativeName>
</protein>
<evidence type="ECO:0000256" key="1">
    <source>
        <dbReference type="ARBA" id="ARBA00004389"/>
    </source>
</evidence>
<sequence length="220" mass="25549">MRLYKVLPLHKDKITRSIHLPKPPFKTCIVLGSGGHTMEMLQLAEGLDFQKIYRPRIYVIANNDHLSLEKVHEFENRKTGDKSNKYYKVHKIPRSRLVGQSWLTTPFSIFKALLASINLIFERDSPDLIICNGPGSCIPVCVISYLPRIMGLKWIKLIYVESFARVKTLSLTGKLLYRFVDRFLVQWIYLIEKYPRAEYIDIYRLNDDKSGISDHSASTE</sequence>
<evidence type="ECO:0000313" key="12">
    <source>
        <dbReference type="EMBL" id="EXX69813.1"/>
    </source>
</evidence>
<dbReference type="STRING" id="1432141.A0A015MSU0"/>
<dbReference type="OMA" id="CRIVFIE"/>
<comment type="similarity">
    <text evidence="3 11">Belongs to the ALG14 family.</text>
</comment>
<evidence type="ECO:0000256" key="10">
    <source>
        <dbReference type="ARBA" id="ARBA00032062"/>
    </source>
</evidence>
<evidence type="ECO:0000256" key="6">
    <source>
        <dbReference type="ARBA" id="ARBA00022692"/>
    </source>
</evidence>
<evidence type="ECO:0000256" key="4">
    <source>
        <dbReference type="ARBA" id="ARBA00011335"/>
    </source>
</evidence>
<dbReference type="GO" id="GO:0006488">
    <property type="term" value="P:dolichol-linked oligosaccharide biosynthetic process"/>
    <property type="evidence" value="ECO:0007669"/>
    <property type="project" value="InterPro"/>
</dbReference>
<keyword evidence="13" id="KW-1185">Reference proteome</keyword>